<keyword evidence="1" id="KW-0472">Membrane</keyword>
<dbReference type="AlphaFoldDB" id="A0A9D5JWV3"/>
<evidence type="ECO:0000256" key="1">
    <source>
        <dbReference type="SAM" id="Phobius"/>
    </source>
</evidence>
<accession>A0A9D5JWV3</accession>
<sequence length="372" mass="42321">MSMSQTPETKRTVTLHLQWPFGQTVIIAVILVGLFTGGIELLARSELIQSYLPAPIIGSGHRHFDVKLPLLETMVQREGPVDCIFVGASPVHRGINPQIVSQIFEERTGQRLRGFNFGLAAANMPIIETMARILVQRYKPHVLVVQSLLNTEKQGQGAERRLSRNPWTQYQLDDRTIDGWLMNYSVAYRYYLRLRVWLEDPETSKNLAIKELEVQADGFGYTADVMPGISIPPDPKKEPKFFRKMADFSISPRHVEALEQILQLQSQVQIVLVEVPLHPTFFHFFEDGRADYHRTIAETERLARKHGVLFSPTTHLNLIPDEGWKDRHHMNATGAKIFSTWLAERLAEAVQLGYLTLPESSEGLRMAGHKPL</sequence>
<reference evidence="2" key="1">
    <citation type="submission" date="2019-11" db="EMBL/GenBank/DDBJ databases">
        <title>Microbial mats filling the niche in hypersaline microbial mats.</title>
        <authorList>
            <person name="Wong H.L."/>
            <person name="Macleod F.I."/>
            <person name="White R.A. III"/>
            <person name="Burns B.P."/>
        </authorList>
    </citation>
    <scope>NUCLEOTIDE SEQUENCE</scope>
    <source>
        <strain evidence="2">Rbin_158</strain>
    </source>
</reference>
<organism evidence="2 3">
    <name type="scientific">candidate division KSB3 bacterium</name>
    <dbReference type="NCBI Taxonomy" id="2044937"/>
    <lineage>
        <taxon>Bacteria</taxon>
        <taxon>candidate division KSB3</taxon>
    </lineage>
</organism>
<name>A0A9D5JWV3_9BACT</name>
<evidence type="ECO:0000313" key="3">
    <source>
        <dbReference type="Proteomes" id="UP000649604"/>
    </source>
</evidence>
<comment type="caution">
    <text evidence="2">The sequence shown here is derived from an EMBL/GenBank/DDBJ whole genome shotgun (WGS) entry which is preliminary data.</text>
</comment>
<keyword evidence="1" id="KW-1133">Transmembrane helix</keyword>
<proteinExistence type="predicted"/>
<dbReference type="SUPFAM" id="SSF52266">
    <property type="entry name" value="SGNH hydrolase"/>
    <property type="match status" value="1"/>
</dbReference>
<keyword evidence="1" id="KW-0812">Transmembrane</keyword>
<dbReference type="EMBL" id="WJJP01000415">
    <property type="protein sequence ID" value="MBD3325446.1"/>
    <property type="molecule type" value="Genomic_DNA"/>
</dbReference>
<gene>
    <name evidence="2" type="ORF">GF339_12720</name>
</gene>
<protein>
    <submittedName>
        <fullName evidence="2">Uncharacterized protein</fullName>
    </submittedName>
</protein>
<dbReference type="Proteomes" id="UP000649604">
    <property type="component" value="Unassembled WGS sequence"/>
</dbReference>
<evidence type="ECO:0000313" key="2">
    <source>
        <dbReference type="EMBL" id="MBD3325446.1"/>
    </source>
</evidence>
<feature type="transmembrane region" description="Helical" evidence="1">
    <location>
        <begin position="20"/>
        <end position="43"/>
    </location>
</feature>